<dbReference type="Gene3D" id="3.90.70.10">
    <property type="entry name" value="Cysteine proteinases"/>
    <property type="match status" value="1"/>
</dbReference>
<dbReference type="CDD" id="cd02257">
    <property type="entry name" value="Peptidase_C19"/>
    <property type="match status" value="1"/>
</dbReference>
<accession>A0A7S4IAG5</accession>
<dbReference type="GO" id="GO:0004843">
    <property type="term" value="F:cysteine-type deubiquitinase activity"/>
    <property type="evidence" value="ECO:0007669"/>
    <property type="project" value="InterPro"/>
</dbReference>
<feature type="domain" description="USP" evidence="1">
    <location>
        <begin position="9"/>
        <end position="307"/>
    </location>
</feature>
<dbReference type="SUPFAM" id="SSF54001">
    <property type="entry name" value="Cysteine proteinases"/>
    <property type="match status" value="1"/>
</dbReference>
<protein>
    <recommendedName>
        <fullName evidence="1">USP domain-containing protein</fullName>
    </recommendedName>
</protein>
<dbReference type="InterPro" id="IPR050185">
    <property type="entry name" value="Ub_carboxyl-term_hydrolase"/>
</dbReference>
<dbReference type="PANTHER" id="PTHR21646">
    <property type="entry name" value="UBIQUITIN CARBOXYL-TERMINAL HYDROLASE"/>
    <property type="match status" value="1"/>
</dbReference>
<gene>
    <name evidence="2" type="ORF">VSP0166_LOCUS10015</name>
</gene>
<dbReference type="GO" id="GO:0016579">
    <property type="term" value="P:protein deubiquitination"/>
    <property type="evidence" value="ECO:0007669"/>
    <property type="project" value="InterPro"/>
</dbReference>
<dbReference type="EMBL" id="HBKP01014075">
    <property type="protein sequence ID" value="CAE2223219.1"/>
    <property type="molecule type" value="Transcribed_RNA"/>
</dbReference>
<organism evidence="2">
    <name type="scientific">Vannella robusta</name>
    <dbReference type="NCBI Taxonomy" id="1487602"/>
    <lineage>
        <taxon>Eukaryota</taxon>
        <taxon>Amoebozoa</taxon>
        <taxon>Discosea</taxon>
        <taxon>Flabellinia</taxon>
        <taxon>Vannellidae</taxon>
        <taxon>Vannella</taxon>
    </lineage>
</organism>
<dbReference type="InterPro" id="IPR038765">
    <property type="entry name" value="Papain-like_cys_pep_sf"/>
</dbReference>
<evidence type="ECO:0000313" key="2">
    <source>
        <dbReference type="EMBL" id="CAE2223219.1"/>
    </source>
</evidence>
<dbReference type="AlphaFoldDB" id="A0A7S4IAG5"/>
<sequence length="316" mass="35659">MDPDADGLRGLTNYSITSTYNSALQCLAQVEEVVSFCFSERAEIVNEDNVLGSGGAVAKLFASSIRAIWSMESGPFYPNHFNGAVKTVNQNHEPLPFLFASILDVLHEDWKSTAGKDDDRLVTAENSFIHDLFALKTSRLASCSEGHSQEVQSHLLYFDLFQEPEKGDQDLIDMFQYHWSRDDMWYCAPCGKLCETYSSPTYITHFPKALVLLINRDPSTFSCEVDFPEELRLDEFADPSFQGSPTYSLIGICNQYGNPQAGHQTANIFSYKYKKWFVADDTRIAPYDNVFTSEIRQSACVLVYTQRTSRAKSANK</sequence>
<name>A0A7S4IAG5_9EUKA</name>
<reference evidence="2" key="1">
    <citation type="submission" date="2021-01" db="EMBL/GenBank/DDBJ databases">
        <authorList>
            <person name="Corre E."/>
            <person name="Pelletier E."/>
            <person name="Niang G."/>
            <person name="Scheremetjew M."/>
            <person name="Finn R."/>
            <person name="Kale V."/>
            <person name="Holt S."/>
            <person name="Cochrane G."/>
            <person name="Meng A."/>
            <person name="Brown T."/>
            <person name="Cohen L."/>
        </authorList>
    </citation>
    <scope>NUCLEOTIDE SEQUENCE</scope>
    <source>
        <strain evidence="2">DIVA3 518/3/11/1/6</strain>
    </source>
</reference>
<dbReference type="InterPro" id="IPR001394">
    <property type="entry name" value="Peptidase_C19_UCH"/>
</dbReference>
<dbReference type="PROSITE" id="PS50235">
    <property type="entry name" value="USP_3"/>
    <property type="match status" value="1"/>
</dbReference>
<evidence type="ECO:0000259" key="1">
    <source>
        <dbReference type="PROSITE" id="PS50235"/>
    </source>
</evidence>
<proteinExistence type="predicted"/>
<dbReference type="InterPro" id="IPR028889">
    <property type="entry name" value="USP"/>
</dbReference>
<dbReference type="Pfam" id="PF00443">
    <property type="entry name" value="UCH"/>
    <property type="match status" value="1"/>
</dbReference>